<organism evidence="2 3">
    <name type="scientific">Ranitomeya imitator</name>
    <name type="common">mimic poison frog</name>
    <dbReference type="NCBI Taxonomy" id="111125"/>
    <lineage>
        <taxon>Eukaryota</taxon>
        <taxon>Metazoa</taxon>
        <taxon>Chordata</taxon>
        <taxon>Craniata</taxon>
        <taxon>Vertebrata</taxon>
        <taxon>Euteleostomi</taxon>
        <taxon>Amphibia</taxon>
        <taxon>Batrachia</taxon>
        <taxon>Anura</taxon>
        <taxon>Neobatrachia</taxon>
        <taxon>Hyloidea</taxon>
        <taxon>Dendrobatidae</taxon>
        <taxon>Dendrobatinae</taxon>
        <taxon>Ranitomeya</taxon>
    </lineage>
</organism>
<feature type="compositionally biased region" description="Basic and acidic residues" evidence="1">
    <location>
        <begin position="56"/>
        <end position="78"/>
    </location>
</feature>
<dbReference type="EMBL" id="CAUEEQ010013334">
    <property type="protein sequence ID" value="CAJ0937336.1"/>
    <property type="molecule type" value="Genomic_DNA"/>
</dbReference>
<evidence type="ECO:0000313" key="3">
    <source>
        <dbReference type="Proteomes" id="UP001176940"/>
    </source>
</evidence>
<dbReference type="PANTHER" id="PTHR23325:SF1">
    <property type="entry name" value="SERUM RESPONSE FACTOR-BINDING PROTEIN 1"/>
    <property type="match status" value="1"/>
</dbReference>
<proteinExistence type="predicted"/>
<feature type="compositionally biased region" description="Basic residues" evidence="1">
    <location>
        <begin position="79"/>
        <end position="93"/>
    </location>
</feature>
<comment type="caution">
    <text evidence="2">The sequence shown here is derived from an EMBL/GenBank/DDBJ whole genome shotgun (WGS) entry which is preliminary data.</text>
</comment>
<feature type="region of interest" description="Disordered" evidence="1">
    <location>
        <begin position="144"/>
        <end position="212"/>
    </location>
</feature>
<reference evidence="2" key="1">
    <citation type="submission" date="2023-07" db="EMBL/GenBank/DDBJ databases">
        <authorList>
            <person name="Stuckert A."/>
        </authorList>
    </citation>
    <scope>NUCLEOTIDE SEQUENCE</scope>
</reference>
<keyword evidence="3" id="KW-1185">Reference proteome</keyword>
<accession>A0ABN9LEL1</accession>
<name>A0ABN9LEL1_9NEOB</name>
<feature type="compositionally biased region" description="Polar residues" evidence="1">
    <location>
        <begin position="324"/>
        <end position="333"/>
    </location>
</feature>
<dbReference type="Proteomes" id="UP001176940">
    <property type="component" value="Unassembled WGS sequence"/>
</dbReference>
<evidence type="ECO:0000256" key="1">
    <source>
        <dbReference type="SAM" id="MobiDB-lite"/>
    </source>
</evidence>
<feature type="region of interest" description="Disordered" evidence="1">
    <location>
        <begin position="30"/>
        <end position="130"/>
    </location>
</feature>
<evidence type="ECO:0008006" key="4">
    <source>
        <dbReference type="Google" id="ProtNLM"/>
    </source>
</evidence>
<sequence length="437" mass="48501">METRAVTRLATHPLIKKKISAIKDAIKAFKEARMTNTEQGTPPKQPPLPSKPAKSVKQEAQKKPKPEADKRPKQEAQKKPKPGKAKRKVKMQKTKLENNVQDNPVVETVDNEKDLVTSDPSNEVPCSPVTPQAEALQAIIVAPDKKNMLQSSSGKDAVPTSPEKRIKQRSPVKKVAPTNDSDSSDIEDSDQEDKEYFDDSTEERFIKQPLGFEESASDSEDDFFIGKVRRTKKKKTSKSNDKVKTDKLPLAIAKPPLSGPEEQKASVGPKNVKLESVFCTSLAQTKPKASYMKSYPHINVVCILATTDMKLFFTESLKCHQPETRNQANTLSRKPQPVKASNVKQQCKLENETLHPSWEASRKRKEQSQIAAAEGTSGFAAHVTFATNHQAQQLVPSTSASRPSSEMGCSRHMLQLSCHQKTRTASLDLVEGENLRF</sequence>
<evidence type="ECO:0000313" key="2">
    <source>
        <dbReference type="EMBL" id="CAJ0937336.1"/>
    </source>
</evidence>
<feature type="region of interest" description="Disordered" evidence="1">
    <location>
        <begin position="324"/>
        <end position="343"/>
    </location>
</feature>
<dbReference type="PANTHER" id="PTHR23325">
    <property type="entry name" value="SERUM RESPONSE FACTOR-BINDING"/>
    <property type="match status" value="1"/>
</dbReference>
<dbReference type="InterPro" id="IPR037393">
    <property type="entry name" value="Bud22/SRFB1"/>
</dbReference>
<gene>
    <name evidence="2" type="ORF">RIMI_LOCUS7147023</name>
</gene>
<protein>
    <recommendedName>
        <fullName evidence="4">SRF-dependent transcription regulation-associated protein</fullName>
    </recommendedName>
</protein>
<feature type="compositionally biased region" description="Acidic residues" evidence="1">
    <location>
        <begin position="182"/>
        <end position="201"/>
    </location>
</feature>